<dbReference type="EMBL" id="HG994366">
    <property type="protein sequence ID" value="CAF1921646.1"/>
    <property type="molecule type" value="Genomic_DNA"/>
</dbReference>
<dbReference type="InterPro" id="IPR057710">
    <property type="entry name" value="DUF7950"/>
</dbReference>
<feature type="domain" description="N-acetyltransferase" evidence="2">
    <location>
        <begin position="312"/>
        <end position="441"/>
    </location>
</feature>
<dbReference type="InterPro" id="IPR000182">
    <property type="entry name" value="GNAT_dom"/>
</dbReference>
<dbReference type="InterPro" id="IPR016181">
    <property type="entry name" value="Acyl_CoA_acyltransferase"/>
</dbReference>
<dbReference type="PANTHER" id="PTHR33595:SF16">
    <property type="entry name" value="BNAC02G42480D PROTEIN"/>
    <property type="match status" value="1"/>
</dbReference>
<dbReference type="AlphaFoldDB" id="A0A816KN99"/>
<name>A0A816KN99_BRANA</name>
<dbReference type="Pfam" id="PF00583">
    <property type="entry name" value="Acetyltransf_1"/>
    <property type="match status" value="1"/>
</dbReference>
<feature type="compositionally biased region" description="Low complexity" evidence="1">
    <location>
        <begin position="48"/>
        <end position="67"/>
    </location>
</feature>
<dbReference type="Proteomes" id="UP001295469">
    <property type="component" value="Chromosome C02"/>
</dbReference>
<accession>A0A816KN99</accession>
<dbReference type="PANTHER" id="PTHR33595">
    <property type="entry name" value="VON WILLEBRAND FACTOR A DOMAIN PROTEIN"/>
    <property type="match status" value="1"/>
</dbReference>
<reference evidence="3" key="1">
    <citation type="submission" date="2021-01" db="EMBL/GenBank/DDBJ databases">
        <authorList>
            <consortium name="Genoscope - CEA"/>
            <person name="William W."/>
        </authorList>
    </citation>
    <scope>NUCLEOTIDE SEQUENCE</scope>
</reference>
<protein>
    <submittedName>
        <fullName evidence="3">(rape) hypothetical protein</fullName>
    </submittedName>
</protein>
<dbReference type="Pfam" id="PF25821">
    <property type="entry name" value="DUF7950"/>
    <property type="match status" value="1"/>
</dbReference>
<proteinExistence type="predicted"/>
<dbReference type="PROSITE" id="PS51186">
    <property type="entry name" value="GNAT"/>
    <property type="match status" value="1"/>
</dbReference>
<dbReference type="SUPFAM" id="SSF55729">
    <property type="entry name" value="Acyl-CoA N-acyltransferases (Nat)"/>
    <property type="match status" value="1"/>
</dbReference>
<organism evidence="3">
    <name type="scientific">Brassica napus</name>
    <name type="common">Rape</name>
    <dbReference type="NCBI Taxonomy" id="3708"/>
    <lineage>
        <taxon>Eukaryota</taxon>
        <taxon>Viridiplantae</taxon>
        <taxon>Streptophyta</taxon>
        <taxon>Embryophyta</taxon>
        <taxon>Tracheophyta</taxon>
        <taxon>Spermatophyta</taxon>
        <taxon>Magnoliopsida</taxon>
        <taxon>eudicotyledons</taxon>
        <taxon>Gunneridae</taxon>
        <taxon>Pentapetalae</taxon>
        <taxon>rosids</taxon>
        <taxon>malvids</taxon>
        <taxon>Brassicales</taxon>
        <taxon>Brassicaceae</taxon>
        <taxon>Brassiceae</taxon>
        <taxon>Brassica</taxon>
    </lineage>
</organism>
<dbReference type="GO" id="GO:0016747">
    <property type="term" value="F:acyltransferase activity, transferring groups other than amino-acyl groups"/>
    <property type="evidence" value="ECO:0007669"/>
    <property type="project" value="InterPro"/>
</dbReference>
<evidence type="ECO:0000259" key="2">
    <source>
        <dbReference type="PROSITE" id="PS51186"/>
    </source>
</evidence>
<gene>
    <name evidence="3" type="ORF">DARMORV10_C02P62570.1</name>
</gene>
<evidence type="ECO:0000313" key="3">
    <source>
        <dbReference type="EMBL" id="CAF1921646.1"/>
    </source>
</evidence>
<evidence type="ECO:0000256" key="1">
    <source>
        <dbReference type="SAM" id="MobiDB-lite"/>
    </source>
</evidence>
<feature type="region of interest" description="Disordered" evidence="1">
    <location>
        <begin position="33"/>
        <end position="97"/>
    </location>
</feature>
<sequence length="441" mass="49237">MDVRGGCRIARYGGYGGRYGLSKADRIMLRFRPIAPKPSSDGGRLSPGAGKYGSTTTSGGSSDLSGNTKGGKRKYHKESSGVNSRRCNKRKRPDTTTTVTLSLLPETRVFQDLNVPPVEKKTQNGPLWLSFSGGDGGMPTLYKTAEISQRTVVVSSCVTVERVTDAWNDGYGLGKTNEERKMNLARDTCPGFISDGVGRVTWTNEAYRKMAKEDINIPVEDDAPEISYDNFHVIVRLVMKERPMLTYPAFTCRVRLQYTCQDRERGSVTVPCDVWRMDGGDSAVTKKLETRPVEKLHHTITAVDCKQNLSGLTYFKGGIQTFMVRRKLLIAQSNRSDDNENSEFLVSTPNTYSQINHFQICEEGCDQIVGFVHYRFTLEEEIHVLNVYEIQLESQIQGKGLGECLMQLIELIASKNQMNAIVLTVQTSNALAKTFYMRKLG</sequence>
<dbReference type="CDD" id="cd04301">
    <property type="entry name" value="NAT_SF"/>
    <property type="match status" value="1"/>
</dbReference>
<dbReference type="Gene3D" id="3.40.630.30">
    <property type="match status" value="1"/>
</dbReference>